<dbReference type="InterPro" id="IPR001123">
    <property type="entry name" value="LeuE-type"/>
</dbReference>
<organism evidence="7 8">
    <name type="scientific">Nakamurella flava</name>
    <dbReference type="NCBI Taxonomy" id="2576308"/>
    <lineage>
        <taxon>Bacteria</taxon>
        <taxon>Bacillati</taxon>
        <taxon>Actinomycetota</taxon>
        <taxon>Actinomycetes</taxon>
        <taxon>Nakamurellales</taxon>
        <taxon>Nakamurellaceae</taxon>
        <taxon>Nakamurella</taxon>
    </lineage>
</organism>
<feature type="transmembrane region" description="Helical" evidence="6">
    <location>
        <begin position="38"/>
        <end position="63"/>
    </location>
</feature>
<evidence type="ECO:0000256" key="6">
    <source>
        <dbReference type="SAM" id="Phobius"/>
    </source>
</evidence>
<dbReference type="EMBL" id="SZZH01000004">
    <property type="protein sequence ID" value="TKV57662.1"/>
    <property type="molecule type" value="Genomic_DNA"/>
</dbReference>
<sequence length="205" mass="20623">MPVGAVAAFWGVSVLLVLTPGADWAYTINAGLRHRSVFPAIAGLLTGYVLITGLVAAGIATLLAGAPRVSAALTVAGAAYLVWLGVTTLARPTGPVDAPGSGTSSGSRQLLKGVGISGLNPKALLLFLALLPQFTVSTSAWPIAAQIALLGLVHTATCGVVYTCVGTGARLVLRTRPAAATVVTVVSGLAMTAIGVVLLVEQFLR</sequence>
<protein>
    <submittedName>
        <fullName evidence="7">LysE family translocator</fullName>
    </submittedName>
</protein>
<evidence type="ECO:0000313" key="7">
    <source>
        <dbReference type="EMBL" id="TKV57662.1"/>
    </source>
</evidence>
<evidence type="ECO:0000256" key="3">
    <source>
        <dbReference type="ARBA" id="ARBA00022692"/>
    </source>
</evidence>
<dbReference type="AlphaFoldDB" id="A0A4U6QCI3"/>
<dbReference type="RefSeq" id="WP_137450746.1">
    <property type="nucleotide sequence ID" value="NZ_SZZH01000004.1"/>
</dbReference>
<evidence type="ECO:0000256" key="5">
    <source>
        <dbReference type="ARBA" id="ARBA00023136"/>
    </source>
</evidence>
<dbReference type="Proteomes" id="UP000306985">
    <property type="component" value="Unassembled WGS sequence"/>
</dbReference>
<keyword evidence="8" id="KW-1185">Reference proteome</keyword>
<feature type="transmembrane region" description="Helical" evidence="6">
    <location>
        <begin position="143"/>
        <end position="165"/>
    </location>
</feature>
<accession>A0A4U6QCI3</accession>
<evidence type="ECO:0000313" key="8">
    <source>
        <dbReference type="Proteomes" id="UP000306985"/>
    </source>
</evidence>
<feature type="transmembrane region" description="Helical" evidence="6">
    <location>
        <begin position="177"/>
        <end position="200"/>
    </location>
</feature>
<dbReference type="Pfam" id="PF01810">
    <property type="entry name" value="LysE"/>
    <property type="match status" value="1"/>
</dbReference>
<dbReference type="PANTHER" id="PTHR30086:SF20">
    <property type="entry name" value="ARGININE EXPORTER PROTEIN ARGO-RELATED"/>
    <property type="match status" value="1"/>
</dbReference>
<dbReference type="GO" id="GO:0015171">
    <property type="term" value="F:amino acid transmembrane transporter activity"/>
    <property type="evidence" value="ECO:0007669"/>
    <property type="project" value="TreeGrafter"/>
</dbReference>
<proteinExistence type="predicted"/>
<keyword evidence="4 6" id="KW-1133">Transmembrane helix</keyword>
<feature type="transmembrane region" description="Helical" evidence="6">
    <location>
        <begin position="69"/>
        <end position="90"/>
    </location>
</feature>
<dbReference type="GO" id="GO:0005886">
    <property type="term" value="C:plasma membrane"/>
    <property type="evidence" value="ECO:0007669"/>
    <property type="project" value="UniProtKB-SubCell"/>
</dbReference>
<gene>
    <name evidence="7" type="ORF">FDO65_16040</name>
</gene>
<keyword evidence="5 6" id="KW-0472">Membrane</keyword>
<keyword evidence="2" id="KW-1003">Cell membrane</keyword>
<keyword evidence="3 6" id="KW-0812">Transmembrane</keyword>
<comment type="caution">
    <text evidence="7">The sequence shown here is derived from an EMBL/GenBank/DDBJ whole genome shotgun (WGS) entry which is preliminary data.</text>
</comment>
<evidence type="ECO:0000256" key="2">
    <source>
        <dbReference type="ARBA" id="ARBA00022475"/>
    </source>
</evidence>
<evidence type="ECO:0000256" key="4">
    <source>
        <dbReference type="ARBA" id="ARBA00022989"/>
    </source>
</evidence>
<evidence type="ECO:0000256" key="1">
    <source>
        <dbReference type="ARBA" id="ARBA00004651"/>
    </source>
</evidence>
<feature type="transmembrane region" description="Helical" evidence="6">
    <location>
        <begin position="6"/>
        <end position="26"/>
    </location>
</feature>
<comment type="subcellular location">
    <subcellularLocation>
        <location evidence="1">Cell membrane</location>
        <topology evidence="1">Multi-pass membrane protein</topology>
    </subcellularLocation>
</comment>
<dbReference type="PANTHER" id="PTHR30086">
    <property type="entry name" value="ARGININE EXPORTER PROTEIN ARGO"/>
    <property type="match status" value="1"/>
</dbReference>
<name>A0A4U6QCI3_9ACTN</name>
<dbReference type="OrthoDB" id="9814990at2"/>
<reference evidence="7 8" key="1">
    <citation type="submission" date="2019-05" db="EMBL/GenBank/DDBJ databases">
        <title>Nakamurella sp. N5BH11, whole genome shotgun sequence.</title>
        <authorList>
            <person name="Tuo L."/>
        </authorList>
    </citation>
    <scope>NUCLEOTIDE SEQUENCE [LARGE SCALE GENOMIC DNA]</scope>
    <source>
        <strain evidence="7 8">N5BH11</strain>
    </source>
</reference>